<dbReference type="AlphaFoldDB" id="A0A399M328"/>
<dbReference type="InterPro" id="IPR008962">
    <property type="entry name" value="PapD-like_sf"/>
</dbReference>
<evidence type="ECO:0000256" key="5">
    <source>
        <dbReference type="ARBA" id="ARBA00023186"/>
    </source>
</evidence>
<evidence type="ECO:0000313" key="9">
    <source>
        <dbReference type="EMBL" id="RII76142.1"/>
    </source>
</evidence>
<comment type="subcellular location">
    <subcellularLocation>
        <location evidence="1">Periplasm</location>
    </subcellularLocation>
</comment>
<feature type="domain" description="Pili assembly chaperone C-terminal" evidence="8">
    <location>
        <begin position="167"/>
        <end position="229"/>
    </location>
</feature>
<dbReference type="PRINTS" id="PR00969">
    <property type="entry name" value="CHAPERONPILI"/>
</dbReference>
<evidence type="ECO:0000256" key="2">
    <source>
        <dbReference type="ARBA" id="ARBA00007399"/>
    </source>
</evidence>
<evidence type="ECO:0000256" key="6">
    <source>
        <dbReference type="SAM" id="SignalP"/>
    </source>
</evidence>
<evidence type="ECO:0000256" key="1">
    <source>
        <dbReference type="ARBA" id="ARBA00004418"/>
    </source>
</evidence>
<dbReference type="InterPro" id="IPR036316">
    <property type="entry name" value="Pili_assmbl_chap_C_dom_sf"/>
</dbReference>
<sequence>MKIRLRRLALGFCLAAILQPAQAALTVNTTRIVFDSDKRNTSVVIANPSPRPYAVQSWINTAKDDTDTAVPLATSPGLFRLDPGKEQMVQISRLPNTLPEDRETLFYLNVQEIPEVTPEDVNVLNIALRTRLKLFYRPSQLEGRPADHIDKLKWSVRQHADRVQLVVENDTPYHYTFGRLEVSNAGGTEAIQAKDMAPPFGEQVYNLGRFKSADGLKLTFTTINDYGVATPAIQLPLSRAP</sequence>
<dbReference type="InterPro" id="IPR016148">
    <property type="entry name" value="Pili_assmbl_chaperone_C"/>
</dbReference>
<keyword evidence="3 6" id="KW-0732">Signal</keyword>
<evidence type="ECO:0000313" key="10">
    <source>
        <dbReference type="Proteomes" id="UP000265875"/>
    </source>
</evidence>
<keyword evidence="5" id="KW-0143">Chaperone</keyword>
<accession>A0A399M328</accession>
<dbReference type="InterPro" id="IPR013783">
    <property type="entry name" value="Ig-like_fold"/>
</dbReference>
<dbReference type="EMBL" id="QWLL01000045">
    <property type="protein sequence ID" value="RII76142.1"/>
    <property type="molecule type" value="Genomic_DNA"/>
</dbReference>
<dbReference type="PANTHER" id="PTHR30251:SF2">
    <property type="entry name" value="FIMBRIAL CHAPERONE YADV-RELATED"/>
    <property type="match status" value="1"/>
</dbReference>
<reference evidence="9 10" key="1">
    <citation type="submission" date="2018-08" db="EMBL/GenBank/DDBJ databases">
        <title>Draft genome sequence of the cyanotroph, Pseudomonas monteilii BCN3.</title>
        <authorList>
            <person name="Jones L.B."/>
            <person name="Kunz D.A."/>
        </authorList>
    </citation>
    <scope>NUCLEOTIDE SEQUENCE [LARGE SCALE GENOMIC DNA]</scope>
    <source>
        <strain evidence="9 10">BCN3</strain>
    </source>
</reference>
<protein>
    <submittedName>
        <fullName evidence="9">Molecular chaperone</fullName>
    </submittedName>
</protein>
<dbReference type="GO" id="GO:0030288">
    <property type="term" value="C:outer membrane-bounded periplasmic space"/>
    <property type="evidence" value="ECO:0007669"/>
    <property type="project" value="InterPro"/>
</dbReference>
<dbReference type="Proteomes" id="UP000265875">
    <property type="component" value="Unassembled WGS sequence"/>
</dbReference>
<feature type="chain" id="PRO_5017479794" evidence="6">
    <location>
        <begin position="24"/>
        <end position="241"/>
    </location>
</feature>
<dbReference type="Gene3D" id="2.60.40.10">
    <property type="entry name" value="Immunoglobulins"/>
    <property type="match status" value="2"/>
</dbReference>
<dbReference type="SUPFAM" id="SSF49354">
    <property type="entry name" value="PapD-like"/>
    <property type="match status" value="1"/>
</dbReference>
<dbReference type="SUPFAM" id="SSF49584">
    <property type="entry name" value="Periplasmic chaperone C-domain"/>
    <property type="match status" value="1"/>
</dbReference>
<dbReference type="InterPro" id="IPR001829">
    <property type="entry name" value="Pili_assmbl_chaperone_bac"/>
</dbReference>
<dbReference type="InterPro" id="IPR050643">
    <property type="entry name" value="Periplasmic_pilus_chap"/>
</dbReference>
<dbReference type="Pfam" id="PF00345">
    <property type="entry name" value="PapD_N"/>
    <property type="match status" value="1"/>
</dbReference>
<feature type="domain" description="Pili assembly chaperone N-terminal" evidence="7">
    <location>
        <begin position="25"/>
        <end position="141"/>
    </location>
</feature>
<feature type="signal peptide" evidence="6">
    <location>
        <begin position="1"/>
        <end position="23"/>
    </location>
</feature>
<dbReference type="Pfam" id="PF02753">
    <property type="entry name" value="PapD_C"/>
    <property type="match status" value="1"/>
</dbReference>
<evidence type="ECO:0000259" key="8">
    <source>
        <dbReference type="Pfam" id="PF02753"/>
    </source>
</evidence>
<proteinExistence type="inferred from homology"/>
<gene>
    <name evidence="9" type="ORF">D0894_18820</name>
</gene>
<evidence type="ECO:0000256" key="4">
    <source>
        <dbReference type="ARBA" id="ARBA00022764"/>
    </source>
</evidence>
<dbReference type="InterPro" id="IPR016147">
    <property type="entry name" value="Pili_assmbl_chaperone_N"/>
</dbReference>
<dbReference type="PANTHER" id="PTHR30251">
    <property type="entry name" value="PILUS ASSEMBLY CHAPERONE"/>
    <property type="match status" value="1"/>
</dbReference>
<dbReference type="RefSeq" id="WP_119370882.1">
    <property type="nucleotide sequence ID" value="NZ_QWLL01000045.1"/>
</dbReference>
<keyword evidence="4" id="KW-0574">Periplasm</keyword>
<dbReference type="GO" id="GO:0071555">
    <property type="term" value="P:cell wall organization"/>
    <property type="evidence" value="ECO:0007669"/>
    <property type="project" value="InterPro"/>
</dbReference>
<comment type="similarity">
    <text evidence="2">Belongs to the periplasmic pilus chaperone family.</text>
</comment>
<organism evidence="9 10">
    <name type="scientific">Pseudomonas monteilii</name>
    <dbReference type="NCBI Taxonomy" id="76759"/>
    <lineage>
        <taxon>Bacteria</taxon>
        <taxon>Pseudomonadati</taxon>
        <taxon>Pseudomonadota</taxon>
        <taxon>Gammaproteobacteria</taxon>
        <taxon>Pseudomonadales</taxon>
        <taxon>Pseudomonadaceae</taxon>
        <taxon>Pseudomonas</taxon>
    </lineage>
</organism>
<comment type="caution">
    <text evidence="9">The sequence shown here is derived from an EMBL/GenBank/DDBJ whole genome shotgun (WGS) entry which is preliminary data.</text>
</comment>
<evidence type="ECO:0000259" key="7">
    <source>
        <dbReference type="Pfam" id="PF00345"/>
    </source>
</evidence>
<name>A0A399M328_9PSED</name>
<evidence type="ECO:0000256" key="3">
    <source>
        <dbReference type="ARBA" id="ARBA00022729"/>
    </source>
</evidence>